<dbReference type="SMART" id="SM00198">
    <property type="entry name" value="SCP"/>
    <property type="match status" value="1"/>
</dbReference>
<dbReference type="CDD" id="cd05382">
    <property type="entry name" value="CAP_GAPR1-like"/>
    <property type="match status" value="1"/>
</dbReference>
<dbReference type="InParanoid" id="A0A1S3J855"/>
<organism evidence="2 3">
    <name type="scientific">Lingula anatina</name>
    <name type="common">Brachiopod</name>
    <name type="synonym">Lingula unguis</name>
    <dbReference type="NCBI Taxonomy" id="7574"/>
    <lineage>
        <taxon>Eukaryota</taxon>
        <taxon>Metazoa</taxon>
        <taxon>Spiralia</taxon>
        <taxon>Lophotrochozoa</taxon>
        <taxon>Brachiopoda</taxon>
        <taxon>Linguliformea</taxon>
        <taxon>Lingulata</taxon>
        <taxon>Lingulida</taxon>
        <taxon>Linguloidea</taxon>
        <taxon>Lingulidae</taxon>
        <taxon>Lingula</taxon>
    </lineage>
</organism>
<accession>A0A1S3J855</accession>
<dbReference type="GeneID" id="106171038"/>
<dbReference type="InterPro" id="IPR035940">
    <property type="entry name" value="CAP_sf"/>
</dbReference>
<sequence>MNDKELQAFQESCLRAHNAYRSDHGCPELTWSVDLAKQAQEWADRVAEKKYLQYSENPNVGESISLVDSEDQLTGEAVTEHWYAEGYGYDYKNPRWRKDSKRFSQLIWRNSHEVGVGVAHIPGTGKYVVVANYKPPGNGNFPGEYRKNVPPPLHVKDIPIED</sequence>
<dbReference type="FunFam" id="3.40.33.10:FF:000010">
    <property type="entry name" value="Predicted protein"/>
    <property type="match status" value="1"/>
</dbReference>
<dbReference type="RefSeq" id="XP_013406582.1">
    <property type="nucleotide sequence ID" value="XM_013551128.1"/>
</dbReference>
<dbReference type="InterPro" id="IPR014044">
    <property type="entry name" value="CAP_dom"/>
</dbReference>
<dbReference type="Gene3D" id="3.40.33.10">
    <property type="entry name" value="CAP"/>
    <property type="match status" value="1"/>
</dbReference>
<name>A0A1S3J855_LINAN</name>
<proteinExistence type="predicted"/>
<dbReference type="SUPFAM" id="SSF55797">
    <property type="entry name" value="PR-1-like"/>
    <property type="match status" value="1"/>
</dbReference>
<dbReference type="Proteomes" id="UP000085678">
    <property type="component" value="Unplaced"/>
</dbReference>
<reference evidence="3" key="1">
    <citation type="submission" date="2025-08" db="UniProtKB">
        <authorList>
            <consortium name="RefSeq"/>
        </authorList>
    </citation>
    <scope>IDENTIFICATION</scope>
    <source>
        <tissue evidence="3">Gonads</tissue>
    </source>
</reference>
<dbReference type="PANTHER" id="PTHR10334">
    <property type="entry name" value="CYSTEINE-RICH SECRETORY PROTEIN-RELATED"/>
    <property type="match status" value="1"/>
</dbReference>
<protein>
    <submittedName>
        <fullName evidence="3">Golgi-associated plant pathogenesis-related protein 1-like</fullName>
    </submittedName>
</protein>
<evidence type="ECO:0000313" key="3">
    <source>
        <dbReference type="RefSeq" id="XP_013406582.1"/>
    </source>
</evidence>
<dbReference type="AlphaFoldDB" id="A0A1S3J855"/>
<dbReference type="STRING" id="7574.A0A1S3J855"/>
<evidence type="ECO:0000313" key="2">
    <source>
        <dbReference type="Proteomes" id="UP000085678"/>
    </source>
</evidence>
<evidence type="ECO:0000259" key="1">
    <source>
        <dbReference type="SMART" id="SM00198"/>
    </source>
</evidence>
<dbReference type="InterPro" id="IPR034113">
    <property type="entry name" value="SCP_GAPR1-like"/>
</dbReference>
<dbReference type="KEGG" id="lak:106171038"/>
<dbReference type="Pfam" id="PF00188">
    <property type="entry name" value="CAP"/>
    <property type="match status" value="1"/>
</dbReference>
<dbReference type="OrthoDB" id="337038at2759"/>
<keyword evidence="2" id="KW-1185">Reference proteome</keyword>
<feature type="domain" description="SCP" evidence="1">
    <location>
        <begin position="8"/>
        <end position="141"/>
    </location>
</feature>
<dbReference type="FunCoup" id="A0A1S3J855">
    <property type="interactions" value="36"/>
</dbReference>
<dbReference type="InterPro" id="IPR001283">
    <property type="entry name" value="CRISP-related"/>
</dbReference>
<gene>
    <name evidence="3" type="primary">LOC106171038</name>
</gene>
<dbReference type="PRINTS" id="PR00837">
    <property type="entry name" value="V5TPXLIKE"/>
</dbReference>